<protein>
    <submittedName>
        <fullName evidence="1">Uncharacterized protein</fullName>
    </submittedName>
</protein>
<gene>
    <name evidence="1" type="ORF">LSG31_19685</name>
</gene>
<name>A0ABY4CKS3_9BACL</name>
<evidence type="ECO:0000313" key="1">
    <source>
        <dbReference type="EMBL" id="UOF90061.1"/>
    </source>
</evidence>
<accession>A0ABY4CKS3</accession>
<evidence type="ECO:0000313" key="2">
    <source>
        <dbReference type="Proteomes" id="UP000830167"/>
    </source>
</evidence>
<dbReference type="EMBL" id="CP089291">
    <property type="protein sequence ID" value="UOF90061.1"/>
    <property type="molecule type" value="Genomic_DNA"/>
</dbReference>
<proteinExistence type="predicted"/>
<reference evidence="1" key="1">
    <citation type="submission" date="2021-12" db="EMBL/GenBank/DDBJ databases">
        <title>Alicyclobacillaceae gen. nov., sp. nov., isolated from chalcocite enrichment system.</title>
        <authorList>
            <person name="Jiang Z."/>
        </authorList>
    </citation>
    <scope>NUCLEOTIDE SEQUENCE</scope>
    <source>
        <strain evidence="1">MYW30-H2</strain>
    </source>
</reference>
<dbReference type="Proteomes" id="UP000830167">
    <property type="component" value="Chromosome"/>
</dbReference>
<dbReference type="RefSeq" id="WP_347436754.1">
    <property type="nucleotide sequence ID" value="NZ_CP089291.1"/>
</dbReference>
<keyword evidence="2" id="KW-1185">Reference proteome</keyword>
<sequence>MAIPKKLDQNTASALRSILSSLNLPKNRMIIDLDNGTVEVEEDHNIDDLLQWAGTLTKEQAKDLQERINKNREEDWD</sequence>
<organism evidence="1 2">
    <name type="scientific">Fodinisporobacter ferrooxydans</name>
    <dbReference type="NCBI Taxonomy" id="2901836"/>
    <lineage>
        <taxon>Bacteria</taxon>
        <taxon>Bacillati</taxon>
        <taxon>Bacillota</taxon>
        <taxon>Bacilli</taxon>
        <taxon>Bacillales</taxon>
        <taxon>Alicyclobacillaceae</taxon>
        <taxon>Fodinisporobacter</taxon>
    </lineage>
</organism>